<name>A0ABM7XAJ6_9BACT</name>
<accession>A0ABM7XAJ6</accession>
<sequence>MHWLQGVAVPRSVRGRSRPVPDLAFAAASIAFFGLSYAYVLACDVL</sequence>
<evidence type="ECO:0000256" key="1">
    <source>
        <dbReference type="SAM" id="Phobius"/>
    </source>
</evidence>
<proteinExistence type="predicted"/>
<organism evidence="2 3">
    <name type="scientific">Anaeromyxobacter paludicola</name>
    <dbReference type="NCBI Taxonomy" id="2918171"/>
    <lineage>
        <taxon>Bacteria</taxon>
        <taxon>Pseudomonadati</taxon>
        <taxon>Myxococcota</taxon>
        <taxon>Myxococcia</taxon>
        <taxon>Myxococcales</taxon>
        <taxon>Cystobacterineae</taxon>
        <taxon>Anaeromyxobacteraceae</taxon>
        <taxon>Anaeromyxobacter</taxon>
    </lineage>
</organism>
<keyword evidence="1" id="KW-0812">Transmembrane</keyword>
<gene>
    <name evidence="2" type="ORF">AMPC_19900</name>
</gene>
<keyword evidence="3" id="KW-1185">Reference proteome</keyword>
<evidence type="ECO:0000313" key="3">
    <source>
        <dbReference type="Proteomes" id="UP001162734"/>
    </source>
</evidence>
<evidence type="ECO:0000313" key="2">
    <source>
        <dbReference type="EMBL" id="BDG08877.1"/>
    </source>
</evidence>
<feature type="transmembrane region" description="Helical" evidence="1">
    <location>
        <begin position="20"/>
        <end position="40"/>
    </location>
</feature>
<dbReference type="Proteomes" id="UP001162734">
    <property type="component" value="Chromosome"/>
</dbReference>
<keyword evidence="1" id="KW-0472">Membrane</keyword>
<keyword evidence="1" id="KW-1133">Transmembrane helix</keyword>
<reference evidence="3" key="1">
    <citation type="journal article" date="2022" name="Int. J. Syst. Evol. Microbiol.">
        <title>Anaeromyxobacter oryzae sp. nov., Anaeromyxobacter diazotrophicus sp. nov. and Anaeromyxobacter paludicola sp. nov., isolated from paddy soils.</title>
        <authorList>
            <person name="Itoh H."/>
            <person name="Xu Z."/>
            <person name="Mise K."/>
            <person name="Masuda Y."/>
            <person name="Ushijima N."/>
            <person name="Hayakawa C."/>
            <person name="Shiratori Y."/>
            <person name="Senoo K."/>
        </authorList>
    </citation>
    <scope>NUCLEOTIDE SEQUENCE [LARGE SCALE GENOMIC DNA]</scope>
    <source>
        <strain evidence="3">Red630</strain>
    </source>
</reference>
<dbReference type="EMBL" id="AP025592">
    <property type="protein sequence ID" value="BDG08877.1"/>
    <property type="molecule type" value="Genomic_DNA"/>
</dbReference>
<protein>
    <submittedName>
        <fullName evidence="2">Uncharacterized protein</fullName>
    </submittedName>
</protein>